<dbReference type="KEGG" id="ccai:NAS2_0774"/>
<dbReference type="AlphaFoldDB" id="A0A4P2VFB1"/>
<reference evidence="6 7" key="1">
    <citation type="journal article" date="2019" name="ISME J.">
        <title>Isolation and characterization of a thermophilic sulfur- and iron-reducing thaumarchaeote from a terrestrial acidic hot spring.</title>
        <authorList>
            <person name="Kato S."/>
            <person name="Itoh T."/>
            <person name="Yuki M."/>
            <person name="Nagamori M."/>
            <person name="Ohnishi M."/>
            <person name="Uematsu K."/>
            <person name="Suzuki K."/>
            <person name="Takashina T."/>
            <person name="Ohkuma M."/>
        </authorList>
    </citation>
    <scope>NUCLEOTIDE SEQUENCE [LARGE SCALE GENOMIC DNA]</scope>
    <source>
        <strain evidence="6 7">NAS-02</strain>
    </source>
</reference>
<accession>A0A4P2VFB1</accession>
<dbReference type="EMBL" id="AP018732">
    <property type="protein sequence ID" value="BBE42163.1"/>
    <property type="molecule type" value="Genomic_DNA"/>
</dbReference>
<evidence type="ECO:0000313" key="7">
    <source>
        <dbReference type="Proteomes" id="UP000509448"/>
    </source>
</evidence>
<dbReference type="InterPro" id="IPR017896">
    <property type="entry name" value="4Fe4S_Fe-S-bd"/>
</dbReference>
<gene>
    <name evidence="6" type="ORF">NAS2_0774</name>
</gene>
<dbReference type="SUPFAM" id="SSF54862">
    <property type="entry name" value="4Fe-4S ferredoxins"/>
    <property type="match status" value="1"/>
</dbReference>
<dbReference type="GO" id="GO:0046872">
    <property type="term" value="F:metal ion binding"/>
    <property type="evidence" value="ECO:0007669"/>
    <property type="project" value="UniProtKB-KW"/>
</dbReference>
<keyword evidence="1" id="KW-0004">4Fe-4S</keyword>
<keyword evidence="2" id="KW-0479">Metal-binding</keyword>
<dbReference type="GeneID" id="55584586"/>
<name>A0A4P2VFB1_9ARCH</name>
<organism evidence="6 7">
    <name type="scientific">Conexivisphaera calida</name>
    <dbReference type="NCBI Taxonomy" id="1874277"/>
    <lineage>
        <taxon>Archaea</taxon>
        <taxon>Nitrososphaerota</taxon>
        <taxon>Conexivisphaeria</taxon>
        <taxon>Conexivisphaerales</taxon>
        <taxon>Conexivisphaeraceae</taxon>
        <taxon>Conexivisphaera</taxon>
    </lineage>
</organism>
<dbReference type="InterPro" id="IPR050954">
    <property type="entry name" value="ET_IronSulfur_Cluster-Binding"/>
</dbReference>
<dbReference type="RefSeq" id="WP_174448422.1">
    <property type="nucleotide sequence ID" value="NZ_AP018732.1"/>
</dbReference>
<dbReference type="Proteomes" id="UP000509448">
    <property type="component" value="Chromosome"/>
</dbReference>
<dbReference type="PROSITE" id="PS51379">
    <property type="entry name" value="4FE4S_FER_2"/>
    <property type="match status" value="1"/>
</dbReference>
<feature type="domain" description="4Fe-4S ferredoxin-type" evidence="5">
    <location>
        <begin position="4"/>
        <end position="23"/>
    </location>
</feature>
<evidence type="ECO:0000256" key="2">
    <source>
        <dbReference type="ARBA" id="ARBA00022723"/>
    </source>
</evidence>
<dbReference type="PANTHER" id="PTHR43177">
    <property type="entry name" value="PROTEIN NRFC"/>
    <property type="match status" value="1"/>
</dbReference>
<protein>
    <recommendedName>
        <fullName evidence="5">4Fe-4S ferredoxin-type domain-containing protein</fullName>
    </recommendedName>
</protein>
<proteinExistence type="predicted"/>
<keyword evidence="3" id="KW-0408">Iron</keyword>
<keyword evidence="4" id="KW-0411">Iron-sulfur</keyword>
<evidence type="ECO:0000256" key="4">
    <source>
        <dbReference type="ARBA" id="ARBA00023014"/>
    </source>
</evidence>
<keyword evidence="7" id="KW-1185">Reference proteome</keyword>
<evidence type="ECO:0000259" key="5">
    <source>
        <dbReference type="PROSITE" id="PS51379"/>
    </source>
</evidence>
<dbReference type="PANTHER" id="PTHR43177:SF3">
    <property type="entry name" value="PROTEIN NRFC HOMOLOG"/>
    <property type="match status" value="1"/>
</dbReference>
<evidence type="ECO:0000256" key="3">
    <source>
        <dbReference type="ARBA" id="ARBA00023004"/>
    </source>
</evidence>
<evidence type="ECO:0000256" key="1">
    <source>
        <dbReference type="ARBA" id="ARBA00022485"/>
    </source>
</evidence>
<dbReference type="Gene3D" id="3.30.70.20">
    <property type="match status" value="1"/>
</dbReference>
<dbReference type="GO" id="GO:0051539">
    <property type="term" value="F:4 iron, 4 sulfur cluster binding"/>
    <property type="evidence" value="ECO:0007669"/>
    <property type="project" value="UniProtKB-KW"/>
</dbReference>
<sequence length="147" mass="15504">MSRYGFIVDVDRCFGCYACALACRAATGGDGRAWVLQLESREEGRPFWIPYVCTQVGDPVCGFDAARGGTPPCARTCPSGALMYGDMGDPSSPVGRLISEGRARPLPSAPGSPVAHYVGRVPRDLEGSLPDPASVIPRRFIPVSAGT</sequence>
<evidence type="ECO:0000313" key="6">
    <source>
        <dbReference type="EMBL" id="BBE42163.1"/>
    </source>
</evidence>
<dbReference type="OrthoDB" id="2837at2157"/>